<dbReference type="InterPro" id="IPR012394">
    <property type="entry name" value="Aldehyde_DH_NAD(P)"/>
</dbReference>
<evidence type="ECO:0000256" key="4">
    <source>
        <dbReference type="PIRSR" id="PIRSR036492-1"/>
    </source>
</evidence>
<dbReference type="Gene3D" id="3.40.309.10">
    <property type="entry name" value="Aldehyde Dehydrogenase, Chain A, domain 2"/>
    <property type="match status" value="1"/>
</dbReference>
<gene>
    <name evidence="8" type="primary">HFD1_2</name>
    <name evidence="8" type="ORF">GRS66_009918</name>
</gene>
<evidence type="ECO:0000259" key="7">
    <source>
        <dbReference type="Pfam" id="PF00171"/>
    </source>
</evidence>
<organism evidence="8 9">
    <name type="scientific">Saccharomyces pastorianus</name>
    <name type="common">Lager yeast</name>
    <name type="synonym">Saccharomyces cerevisiae x Saccharomyces eubayanus</name>
    <dbReference type="NCBI Taxonomy" id="27292"/>
    <lineage>
        <taxon>Eukaryota</taxon>
        <taxon>Fungi</taxon>
        <taxon>Dikarya</taxon>
        <taxon>Ascomycota</taxon>
        <taxon>Saccharomycotina</taxon>
        <taxon>Saccharomycetes</taxon>
        <taxon>Saccharomycetales</taxon>
        <taxon>Saccharomycetaceae</taxon>
        <taxon>Saccharomyces</taxon>
    </lineage>
</organism>
<dbReference type="PANTHER" id="PTHR43570:SF16">
    <property type="entry name" value="ALDEHYDE DEHYDROGENASE TYPE III, ISOFORM Q"/>
    <property type="match status" value="1"/>
</dbReference>
<dbReference type="AlphaFoldDB" id="A0A6C1ED16"/>
<dbReference type="Proteomes" id="UP000501346">
    <property type="component" value="Chromosome SeXIII-ScXIII"/>
</dbReference>
<dbReference type="PANTHER" id="PTHR43570">
    <property type="entry name" value="ALDEHYDE DEHYDROGENASE"/>
    <property type="match status" value="1"/>
</dbReference>
<comment type="similarity">
    <text evidence="1 3 6">Belongs to the aldehyde dehydrogenase family.</text>
</comment>
<dbReference type="InterPro" id="IPR029510">
    <property type="entry name" value="Ald_DH_CS_GLU"/>
</dbReference>
<dbReference type="GO" id="GO:0005737">
    <property type="term" value="C:cytoplasm"/>
    <property type="evidence" value="ECO:0007669"/>
    <property type="project" value="TreeGrafter"/>
</dbReference>
<dbReference type="PROSITE" id="PS00687">
    <property type="entry name" value="ALDEHYDE_DEHYDR_GLU"/>
    <property type="match status" value="1"/>
</dbReference>
<feature type="domain" description="Aldehyde dehydrogenase" evidence="7">
    <location>
        <begin position="42"/>
        <end position="463"/>
    </location>
</feature>
<protein>
    <recommendedName>
        <fullName evidence="3">Aldehyde dehydrogenase</fullName>
    </recommendedName>
</protein>
<feature type="active site" evidence="4 5">
    <location>
        <position position="236"/>
    </location>
</feature>
<dbReference type="InterPro" id="IPR016162">
    <property type="entry name" value="Ald_DH_N"/>
</dbReference>
<name>A0A6C1ED16_SACPS</name>
<keyword evidence="2 3" id="KW-0560">Oxidoreductase</keyword>
<proteinExistence type="inferred from homology"/>
<reference evidence="8 9" key="1">
    <citation type="journal article" date="2019" name="BMC Genomics">
        <title>Chromosome level assembly and comparative genome analysis confirm lager-brewing yeasts originated from a single hybridization.</title>
        <authorList>
            <person name="Salazar A.N."/>
            <person name="Gorter de Vries A.R."/>
            <person name="van den Broek M."/>
            <person name="Brouwers N."/>
            <person name="de la Torre Cortes P."/>
            <person name="Kuijpers N.G.A."/>
            <person name="Daran J.G."/>
            <person name="Abeel T."/>
        </authorList>
    </citation>
    <scope>NUCLEOTIDE SEQUENCE [LARGE SCALE GENOMIC DNA]</scope>
    <source>
        <strain evidence="8 9">CBS 1483</strain>
    </source>
</reference>
<evidence type="ECO:0000256" key="2">
    <source>
        <dbReference type="ARBA" id="ARBA00023002"/>
    </source>
</evidence>
<evidence type="ECO:0000313" key="9">
    <source>
        <dbReference type="Proteomes" id="UP000501346"/>
    </source>
</evidence>
<dbReference type="InterPro" id="IPR015590">
    <property type="entry name" value="Aldehyde_DH_dom"/>
</dbReference>
<dbReference type="PIRSF" id="PIRSF036492">
    <property type="entry name" value="ALDH"/>
    <property type="match status" value="1"/>
</dbReference>
<dbReference type="InterPro" id="IPR016161">
    <property type="entry name" value="Ald_DH/histidinol_DH"/>
</dbReference>
<accession>A0A6C1ED16</accession>
<dbReference type="Pfam" id="PF00171">
    <property type="entry name" value="Aldedh"/>
    <property type="match status" value="1"/>
</dbReference>
<evidence type="ECO:0000256" key="1">
    <source>
        <dbReference type="ARBA" id="ARBA00009986"/>
    </source>
</evidence>
<sequence>MSNTDCKILRYTDLSEIDQKIQASKDCFFDKQLKLSHESDPRKKDLQFRQLQLKKLYYAVKDHEEELIDAMYQDFHRTKLESVANETTKLLNDILHLIEILPKMMKPRKVSDCSPPFMFGKIIVEKISRGSVLVIAPFNFPVLLALSPLAAALSAGNAIVLKPSELTPRTAITMEKLLTTAGFPRGLIEVVQGGKDETTRLLDCGKFDMIFYTGSPRVGSIVAEKAGKSLTPCVLELGGKSPTFITENFKASNIKTAIKRIFCGAFGNSGQICVSPDYLLVHKSMYLEVVKECESVLNEFYPDFSTETDFTRMIHKDAYENTMEKLNSTRGTKISPVKSSIGSDAASLHVVPPTVVYDIDWNDPLMKQENFAPVLPIIEYDNLDETINEILKKHDTPLVQYIFSDNQTEINHILTRLRSGGCVIGDTVVHVAITDAPFGGIGNSGYGKYGGFHGFDAFSHERTIFNQPYWNDFTLSMRYPPNNERKEKLLRFALERKPWFDRNGDNKWGLRQYLSLSALVVLISGICACCSSLF</sequence>
<evidence type="ECO:0000256" key="5">
    <source>
        <dbReference type="PROSITE-ProRule" id="PRU10007"/>
    </source>
</evidence>
<evidence type="ECO:0000256" key="6">
    <source>
        <dbReference type="RuleBase" id="RU003345"/>
    </source>
</evidence>
<dbReference type="GO" id="GO:0004029">
    <property type="term" value="F:aldehyde dehydrogenase (NAD+) activity"/>
    <property type="evidence" value="ECO:0007669"/>
    <property type="project" value="TreeGrafter"/>
</dbReference>
<dbReference type="Gene3D" id="3.40.605.10">
    <property type="entry name" value="Aldehyde Dehydrogenase, Chain A, domain 1"/>
    <property type="match status" value="1"/>
</dbReference>
<feature type="active site" evidence="4">
    <location>
        <position position="273"/>
    </location>
</feature>
<dbReference type="SUPFAM" id="SSF53720">
    <property type="entry name" value="ALDH-like"/>
    <property type="match status" value="1"/>
</dbReference>
<evidence type="ECO:0000313" key="8">
    <source>
        <dbReference type="EMBL" id="QID87248.1"/>
    </source>
</evidence>
<evidence type="ECO:0000256" key="3">
    <source>
        <dbReference type="PIRNR" id="PIRNR036492"/>
    </source>
</evidence>
<dbReference type="EMBL" id="CP049010">
    <property type="protein sequence ID" value="QID87248.1"/>
    <property type="molecule type" value="Genomic_DNA"/>
</dbReference>
<keyword evidence="9" id="KW-1185">Reference proteome</keyword>
<dbReference type="GO" id="GO:0006081">
    <property type="term" value="P:aldehyde metabolic process"/>
    <property type="evidence" value="ECO:0007669"/>
    <property type="project" value="InterPro"/>
</dbReference>
<dbReference type="InterPro" id="IPR016163">
    <property type="entry name" value="Ald_DH_C"/>
</dbReference>
<dbReference type="OrthoDB" id="440325at2759"/>